<dbReference type="InterPro" id="IPR007985">
    <property type="entry name" value="Hemolysn_expr_modulating_HHA"/>
</dbReference>
<dbReference type="SUPFAM" id="SSF68989">
    <property type="entry name" value="Hemolysin expression modulating protein HHA"/>
    <property type="match status" value="1"/>
</dbReference>
<keyword evidence="2" id="KW-0614">Plasmid</keyword>
<proteinExistence type="inferred from homology"/>
<evidence type="ECO:0000313" key="2">
    <source>
        <dbReference type="EMBL" id="QJX11978.1"/>
    </source>
</evidence>
<organism evidence="2">
    <name type="scientific">Klebsiella pneumoniae</name>
    <dbReference type="NCBI Taxonomy" id="573"/>
    <lineage>
        <taxon>Bacteria</taxon>
        <taxon>Pseudomonadati</taxon>
        <taxon>Pseudomonadota</taxon>
        <taxon>Gammaproteobacteria</taxon>
        <taxon>Enterobacterales</taxon>
        <taxon>Enterobacteriaceae</taxon>
        <taxon>Klebsiella/Raoultella group</taxon>
        <taxon>Klebsiella</taxon>
        <taxon>Klebsiella pneumoniae complex</taxon>
    </lineage>
</organism>
<dbReference type="EMBL" id="MN543575">
    <property type="protein sequence ID" value="QJX11978.1"/>
    <property type="molecule type" value="Genomic_DNA"/>
</dbReference>
<evidence type="ECO:0000256" key="1">
    <source>
        <dbReference type="ARBA" id="ARBA00010526"/>
    </source>
</evidence>
<dbReference type="Pfam" id="PF05321">
    <property type="entry name" value="HHA"/>
    <property type="match status" value="1"/>
</dbReference>
<sequence>MFFFKSRENGKLIKMLLLPVCGTSFNVFDNSHCFWTCPGALLLKSLNVHSSLRETYLLKFRKCSTTETLDKVFERILDKLNDEGGDINKITSLNGAYDHRRAEIYMKKIYDKIPASVWHLIPDEI</sequence>
<dbReference type="Gene3D" id="1.20.1280.40">
    <property type="entry name" value="HHA"/>
    <property type="match status" value="1"/>
</dbReference>
<reference evidence="2" key="1">
    <citation type="submission" date="2019-10" db="EMBL/GenBank/DDBJ databases">
        <title>Tracking microevolution events of conjugative virulence plasmid p15WZ-82_Vir during transmission.</title>
        <authorList>
            <person name="Yang X."/>
        </authorList>
    </citation>
    <scope>NUCLEOTIDE SEQUENCE</scope>
    <source>
        <strain evidence="2">GH44TC</strain>
        <plasmid evidence="2">pGH44TC_fusion</plasmid>
    </source>
</reference>
<comment type="similarity">
    <text evidence="1">Belongs to the Hha/YmoA/Cnu family.</text>
</comment>
<geneLocation type="plasmid" evidence="2">
    <name>pGH44TC_fusion</name>
</geneLocation>
<dbReference type="InterPro" id="IPR036666">
    <property type="entry name" value="HHA_sf"/>
</dbReference>
<protein>
    <submittedName>
        <fullName evidence="2">Hemolysin expression modulating protein</fullName>
    </submittedName>
</protein>
<name>A0A6M6A1G7_KLEPN</name>
<accession>A0A6M6A1G7</accession>
<dbReference type="AlphaFoldDB" id="A0A6M6A1G7"/>